<dbReference type="GO" id="GO:0047372">
    <property type="term" value="F:monoacylglycerol lipase activity"/>
    <property type="evidence" value="ECO:0007669"/>
    <property type="project" value="TreeGrafter"/>
</dbReference>
<dbReference type="GeneID" id="36290843"/>
<dbReference type="PANTHER" id="PTHR10794:SF63">
    <property type="entry name" value="ALPHA_BETA HYDROLASE 1, ISOFORM A"/>
    <property type="match status" value="1"/>
</dbReference>
<keyword evidence="3" id="KW-0378">Hydrolase</keyword>
<evidence type="ECO:0000259" key="9">
    <source>
        <dbReference type="Pfam" id="PF00561"/>
    </source>
</evidence>
<dbReference type="OrthoDB" id="5954035at2759"/>
<protein>
    <recommendedName>
        <fullName evidence="6">alcohol O-acetyltransferase</fullName>
        <ecNumber evidence="6">2.3.1.84</ecNumber>
    </recommendedName>
    <alternativeName>
        <fullName evidence="7">Alcohol O-acetyltransferase</fullName>
    </alternativeName>
</protein>
<dbReference type="GO" id="GO:0004026">
    <property type="term" value="F:alcohol O-acetyltransferase activity"/>
    <property type="evidence" value="ECO:0007669"/>
    <property type="project" value="UniProtKB-EC"/>
</dbReference>
<evidence type="ECO:0000256" key="7">
    <source>
        <dbReference type="ARBA" id="ARBA00080774"/>
    </source>
</evidence>
<comment type="catalytic activity">
    <reaction evidence="4">
        <text>an aliphatic alcohol + acetyl-CoA = an acetyl ester + CoA</text>
        <dbReference type="Rhea" id="RHEA:17229"/>
        <dbReference type="ChEBI" id="CHEBI:2571"/>
        <dbReference type="ChEBI" id="CHEBI:47622"/>
        <dbReference type="ChEBI" id="CHEBI:57287"/>
        <dbReference type="ChEBI" id="CHEBI:57288"/>
        <dbReference type="EC" id="2.3.1.84"/>
    </reaction>
</comment>
<dbReference type="Gene3D" id="3.40.50.1820">
    <property type="entry name" value="alpha/beta hydrolase"/>
    <property type="match status" value="1"/>
</dbReference>
<dbReference type="PANTHER" id="PTHR10794">
    <property type="entry name" value="ABHYDROLASE DOMAIN-CONTAINING PROTEIN"/>
    <property type="match status" value="1"/>
</dbReference>
<evidence type="ECO:0000256" key="1">
    <source>
        <dbReference type="ARBA" id="ARBA00010884"/>
    </source>
</evidence>
<dbReference type="SUPFAM" id="SSF53474">
    <property type="entry name" value="alpha/beta-Hydrolases"/>
    <property type="match status" value="1"/>
</dbReference>
<dbReference type="GO" id="GO:0051793">
    <property type="term" value="P:medium-chain fatty acid catabolic process"/>
    <property type="evidence" value="ECO:0007669"/>
    <property type="project" value="UniProtKB-ARBA"/>
</dbReference>
<gene>
    <name evidence="10" type="ORF">VC83_07799</name>
</gene>
<dbReference type="InterPro" id="IPR050960">
    <property type="entry name" value="AB_hydrolase_4_sf"/>
</dbReference>
<feature type="active site" description="Charge relay system" evidence="8">
    <location>
        <position position="205"/>
    </location>
</feature>
<evidence type="ECO:0000256" key="2">
    <source>
        <dbReference type="ARBA" id="ARBA00022679"/>
    </source>
</evidence>
<organism evidence="10">
    <name type="scientific">Pseudogymnoascus destructans</name>
    <dbReference type="NCBI Taxonomy" id="655981"/>
    <lineage>
        <taxon>Eukaryota</taxon>
        <taxon>Fungi</taxon>
        <taxon>Dikarya</taxon>
        <taxon>Ascomycota</taxon>
        <taxon>Pezizomycotina</taxon>
        <taxon>Leotiomycetes</taxon>
        <taxon>Thelebolales</taxon>
        <taxon>Thelebolaceae</taxon>
        <taxon>Pseudogymnoascus</taxon>
    </lineage>
</organism>
<dbReference type="PIRSF" id="PIRSF005211">
    <property type="entry name" value="Ab_hydro_YheT"/>
    <property type="match status" value="1"/>
</dbReference>
<proteinExistence type="inferred from homology"/>
<reference evidence="10" key="1">
    <citation type="submission" date="2016-03" db="EMBL/GenBank/DDBJ databases">
        <title>Updated assembly of Pseudogymnoascus destructans, the fungus causing white-nose syndrome of bats.</title>
        <authorList>
            <person name="Palmer J.M."/>
            <person name="Drees K.P."/>
            <person name="Foster J.T."/>
            <person name="Lindner D.L."/>
        </authorList>
    </citation>
    <scope>NUCLEOTIDE SEQUENCE [LARGE SCALE GENOMIC DNA]</scope>
    <source>
        <strain evidence="10">20631-21</strain>
    </source>
</reference>
<dbReference type="eggNOG" id="KOG1838">
    <property type="taxonomic scope" value="Eukaryota"/>
</dbReference>
<dbReference type="InterPro" id="IPR000073">
    <property type="entry name" value="AB_hydrolase_1"/>
</dbReference>
<dbReference type="GO" id="GO:0008126">
    <property type="term" value="F:acetylesterase activity"/>
    <property type="evidence" value="ECO:0007669"/>
    <property type="project" value="TreeGrafter"/>
</dbReference>
<comment type="function">
    <text evidence="5">Displays enzymatic activity both for medium-chain fatty acid (MCFA) ethyl ester synthesis and hydrolysis (esterase activity). MCFA are toxic for yeast and this enzyme could thus be involved in their detoxification by esterification.</text>
</comment>
<accession>A0A177A0H2</accession>
<evidence type="ECO:0000256" key="5">
    <source>
        <dbReference type="ARBA" id="ARBA00054277"/>
    </source>
</evidence>
<keyword evidence="2" id="KW-0808">Transferase</keyword>
<name>A0A177A0H2_9PEZI</name>
<dbReference type="InterPro" id="IPR012020">
    <property type="entry name" value="ABHD4"/>
</dbReference>
<dbReference type="Pfam" id="PF00561">
    <property type="entry name" value="Abhydrolase_1"/>
    <property type="match status" value="1"/>
</dbReference>
<dbReference type="VEuPathDB" id="FungiDB:GMDG_00959"/>
<feature type="active site" description="Charge relay system" evidence="8">
    <location>
        <position position="334"/>
    </location>
</feature>
<dbReference type="EMBL" id="KV441407">
    <property type="protein sequence ID" value="OAF55676.1"/>
    <property type="molecule type" value="Genomic_DNA"/>
</dbReference>
<dbReference type="Proteomes" id="UP000077154">
    <property type="component" value="Unassembled WGS sequence"/>
</dbReference>
<dbReference type="EC" id="2.3.1.84" evidence="6"/>
<evidence type="ECO:0000256" key="3">
    <source>
        <dbReference type="ARBA" id="ARBA00022801"/>
    </source>
</evidence>
<evidence type="ECO:0000256" key="6">
    <source>
        <dbReference type="ARBA" id="ARBA00066969"/>
    </source>
</evidence>
<evidence type="ECO:0000256" key="8">
    <source>
        <dbReference type="PIRSR" id="PIRSR005211-1"/>
    </source>
</evidence>
<feature type="domain" description="AB hydrolase-1" evidence="9">
    <location>
        <begin position="124"/>
        <end position="344"/>
    </location>
</feature>
<comment type="similarity">
    <text evidence="1">Belongs to the AB hydrolase superfamily. AB hydrolase 4 family.</text>
</comment>
<feature type="active site" description="Charge relay system" evidence="8">
    <location>
        <position position="363"/>
    </location>
</feature>
<dbReference type="RefSeq" id="XP_024320975.1">
    <property type="nucleotide sequence ID" value="XM_024471363.1"/>
</dbReference>
<dbReference type="AlphaFoldDB" id="A0A177A0H2"/>
<evidence type="ECO:0000256" key="4">
    <source>
        <dbReference type="ARBA" id="ARBA00050620"/>
    </source>
</evidence>
<evidence type="ECO:0000313" key="10">
    <source>
        <dbReference type="EMBL" id="OAF55676.1"/>
    </source>
</evidence>
<dbReference type="GO" id="GO:0051792">
    <property type="term" value="P:medium-chain fatty acid biosynthetic process"/>
    <property type="evidence" value="ECO:0007669"/>
    <property type="project" value="TreeGrafter"/>
</dbReference>
<dbReference type="FunFam" id="3.40.50.1820:FF:000137">
    <property type="entry name" value="EEB1p Acyl-coenzymeA:ethanol O-acyltransferase"/>
    <property type="match status" value="1"/>
</dbReference>
<sequence>MEWLGHAKIGFVTSPEPLQFKTKDGEETDLLRIVEKSTPPCRLNPWLFNGHLQTAMTVLKPEGPPVHYKRKIFDAEDPAYEGNFAVDFIVPPFEGAEEGLPPRTIYYDKQELQELEAGSLDNRPMIVALHGLSGGSFEIYLRHVLAPLMDSKGWEACCINSRGCAGHMISSSILYNARATWDTRQVVKWLRLKYPNRPLFGIGFSLGANILTNYIGEEGELCQLKAAVVISNPWNLELGSMALQRTWMGKEVYSKVMAGNMKKLVERHAEQIEKHTNINMDRVRKVTYLHEFDREVQGPTWGYPTEGAYYRDASSVDSLLGVRIPLLAINAQDDPIAIDEAIPYEEFKQNPYTVLCTTSLGGHLSWFETLSDGDRWHAKPAVNFLNSMALDVDMDSMIPRKVNVGVETANGHSQFTPMRRKLHVQGA</sequence>
<dbReference type="InterPro" id="IPR029058">
    <property type="entry name" value="AB_hydrolase_fold"/>
</dbReference>